<dbReference type="SUPFAM" id="SSF48452">
    <property type="entry name" value="TPR-like"/>
    <property type="match status" value="1"/>
</dbReference>
<keyword evidence="1" id="KW-0802">TPR repeat</keyword>
<dbReference type="PANTHER" id="PTHR47059">
    <property type="entry name" value="TETRATRICOPEPTIDE REPEAT PROTEIN 32"/>
    <property type="match status" value="1"/>
</dbReference>
<evidence type="ECO:0000313" key="3">
    <source>
        <dbReference type="Proteomes" id="UP001159405"/>
    </source>
</evidence>
<accession>A0ABN8Q6W3</accession>
<dbReference type="PROSITE" id="PS50293">
    <property type="entry name" value="TPR_REGION"/>
    <property type="match status" value="1"/>
</dbReference>
<organism evidence="2 3">
    <name type="scientific">Porites lobata</name>
    <dbReference type="NCBI Taxonomy" id="104759"/>
    <lineage>
        <taxon>Eukaryota</taxon>
        <taxon>Metazoa</taxon>
        <taxon>Cnidaria</taxon>
        <taxon>Anthozoa</taxon>
        <taxon>Hexacorallia</taxon>
        <taxon>Scleractinia</taxon>
        <taxon>Fungiina</taxon>
        <taxon>Poritidae</taxon>
        <taxon>Porites</taxon>
    </lineage>
</organism>
<dbReference type="Pfam" id="PF00515">
    <property type="entry name" value="TPR_1"/>
    <property type="match status" value="1"/>
</dbReference>
<feature type="repeat" description="TPR" evidence="1">
    <location>
        <begin position="88"/>
        <end position="121"/>
    </location>
</feature>
<dbReference type="EMBL" id="CALNXK010000102">
    <property type="protein sequence ID" value="CAH3155776.1"/>
    <property type="molecule type" value="Genomic_DNA"/>
</dbReference>
<proteinExistence type="predicted"/>
<protein>
    <recommendedName>
        <fullName evidence="4">Tetratricopeptide repeat protein</fullName>
    </recommendedName>
</protein>
<dbReference type="InterPro" id="IPR011990">
    <property type="entry name" value="TPR-like_helical_dom_sf"/>
</dbReference>
<evidence type="ECO:0000313" key="2">
    <source>
        <dbReference type="EMBL" id="CAH3155776.1"/>
    </source>
</evidence>
<keyword evidence="3" id="KW-1185">Reference proteome</keyword>
<name>A0ABN8Q6W3_9CNID</name>
<evidence type="ECO:0008006" key="4">
    <source>
        <dbReference type="Google" id="ProtNLM"/>
    </source>
</evidence>
<evidence type="ECO:0000256" key="1">
    <source>
        <dbReference type="PROSITE-ProRule" id="PRU00339"/>
    </source>
</evidence>
<dbReference type="Gene3D" id="1.25.40.10">
    <property type="entry name" value="Tetratricopeptide repeat domain"/>
    <property type="match status" value="1"/>
</dbReference>
<dbReference type="PROSITE" id="PS50005">
    <property type="entry name" value="TPR"/>
    <property type="match status" value="1"/>
</dbReference>
<sequence length="141" mass="16478">MSEHRRQVFAEVYERAKVLQAKKCHDGAIKELNKLIELAEKIKNEDDLPKVLIARAWNDRGHLKYLQVDFYGAVADFSQAILLDNEFAVPFYNRGQIHYRMGIYKDAVEDLREAIRINPSFEDAKIYLHQAIQDWNNTLAN</sequence>
<dbReference type="SMART" id="SM00028">
    <property type="entry name" value="TPR"/>
    <property type="match status" value="3"/>
</dbReference>
<dbReference type="InterPro" id="IPR019734">
    <property type="entry name" value="TPR_rpt"/>
</dbReference>
<reference evidence="2 3" key="1">
    <citation type="submission" date="2022-05" db="EMBL/GenBank/DDBJ databases">
        <authorList>
            <consortium name="Genoscope - CEA"/>
            <person name="William W."/>
        </authorList>
    </citation>
    <scope>NUCLEOTIDE SEQUENCE [LARGE SCALE GENOMIC DNA]</scope>
</reference>
<gene>
    <name evidence="2" type="ORF">PLOB_00001391</name>
</gene>
<dbReference type="PANTHER" id="PTHR47059:SF1">
    <property type="entry name" value="TETRATRICOPEPTIDE REPEAT PROTEIN 32"/>
    <property type="match status" value="1"/>
</dbReference>
<comment type="caution">
    <text evidence="2">The sequence shown here is derived from an EMBL/GenBank/DDBJ whole genome shotgun (WGS) entry which is preliminary data.</text>
</comment>
<dbReference type="Proteomes" id="UP001159405">
    <property type="component" value="Unassembled WGS sequence"/>
</dbReference>